<comment type="pathway">
    <text evidence="1">Cell wall biogenesis; cell wall polysaccharide biosynthesis.</text>
</comment>
<dbReference type="InterPro" id="IPR029044">
    <property type="entry name" value="Nucleotide-diphossugar_trans"/>
</dbReference>
<reference evidence="8" key="1">
    <citation type="submission" date="2016-10" db="EMBL/GenBank/DDBJ databases">
        <authorList>
            <person name="Varghese N."/>
            <person name="Submissions S."/>
        </authorList>
    </citation>
    <scope>NUCLEOTIDE SEQUENCE [LARGE SCALE GENOMIC DNA]</scope>
    <source>
        <strain evidence="8">DSM 13327</strain>
    </source>
</reference>
<comment type="similarity">
    <text evidence="2">Belongs to the glycosyltransferase 2 family.</text>
</comment>
<evidence type="ECO:0000256" key="3">
    <source>
        <dbReference type="ARBA" id="ARBA00022676"/>
    </source>
</evidence>
<keyword evidence="5" id="KW-1133">Transmembrane helix</keyword>
<evidence type="ECO:0000313" key="7">
    <source>
        <dbReference type="EMBL" id="SFM05353.1"/>
    </source>
</evidence>
<gene>
    <name evidence="7" type="ORF">SAMN04490355_103632</name>
</gene>
<dbReference type="STRING" id="1123291.SAMN04490355_103632"/>
<keyword evidence="3" id="KW-0328">Glycosyltransferase</keyword>
<evidence type="ECO:0000256" key="4">
    <source>
        <dbReference type="ARBA" id="ARBA00022679"/>
    </source>
</evidence>
<keyword evidence="5" id="KW-0472">Membrane</keyword>
<dbReference type="Proteomes" id="UP000199520">
    <property type="component" value="Unassembled WGS sequence"/>
</dbReference>
<dbReference type="GO" id="GO:0016757">
    <property type="term" value="F:glycosyltransferase activity"/>
    <property type="evidence" value="ECO:0007669"/>
    <property type="project" value="UniProtKB-KW"/>
</dbReference>
<feature type="domain" description="Glycosyltransferase 2-like" evidence="6">
    <location>
        <begin position="7"/>
        <end position="144"/>
    </location>
</feature>
<evidence type="ECO:0000256" key="5">
    <source>
        <dbReference type="SAM" id="Phobius"/>
    </source>
</evidence>
<feature type="transmembrane region" description="Helical" evidence="5">
    <location>
        <begin position="250"/>
        <end position="269"/>
    </location>
</feature>
<dbReference type="PANTHER" id="PTHR43179">
    <property type="entry name" value="RHAMNOSYLTRANSFERASE WBBL"/>
    <property type="match status" value="1"/>
</dbReference>
<dbReference type="AlphaFoldDB" id="A0A1I4MQR4"/>
<evidence type="ECO:0000256" key="2">
    <source>
        <dbReference type="ARBA" id="ARBA00006739"/>
    </source>
</evidence>
<dbReference type="InterPro" id="IPR001173">
    <property type="entry name" value="Glyco_trans_2-like"/>
</dbReference>
<dbReference type="Pfam" id="PF00535">
    <property type="entry name" value="Glycos_transf_2"/>
    <property type="match status" value="1"/>
</dbReference>
<dbReference type="PANTHER" id="PTHR43179:SF12">
    <property type="entry name" value="GALACTOFURANOSYLTRANSFERASE GLFT2"/>
    <property type="match status" value="1"/>
</dbReference>
<evidence type="ECO:0000256" key="1">
    <source>
        <dbReference type="ARBA" id="ARBA00004776"/>
    </source>
</evidence>
<sequence>MNEMVYIILVNYNSWQDTVECIESLKQMTYRSFKIIVVDNASSDNSAFELKKLKDVILINSMENLGFAGGNNIGIDIAIKNGATYIWLLNNDTVAHPESLKELVESASQYKLALLGGKVYKYGTESDIWYDGGDINWWKGKAYHTHIHLKDNNFVKKPCNTEWISGCSMFASTKLFEQYRMDEHFFLYFEDVDYCYKLHQAGIPLIVIPGGVVWHKTSSSVSKTSYIQFYYSIRNNLYFMQRYGALRYKVYYYPYFIARTVLFSIKYFLRGILYKDDTKKMLGKAYMKGLSDFLRRKEGKL</sequence>
<keyword evidence="8" id="KW-1185">Reference proteome</keyword>
<evidence type="ECO:0000259" key="6">
    <source>
        <dbReference type="Pfam" id="PF00535"/>
    </source>
</evidence>
<proteinExistence type="inferred from homology"/>
<keyword evidence="5" id="KW-0812">Transmembrane</keyword>
<name>A0A1I4MQR4_9FIRM</name>
<dbReference type="Gene3D" id="3.90.550.10">
    <property type="entry name" value="Spore Coat Polysaccharide Biosynthesis Protein SpsA, Chain A"/>
    <property type="match status" value="1"/>
</dbReference>
<dbReference type="EMBL" id="FOTS01000036">
    <property type="protein sequence ID" value="SFM05353.1"/>
    <property type="molecule type" value="Genomic_DNA"/>
</dbReference>
<organism evidence="7 8">
    <name type="scientific">Pelosinus propionicus DSM 13327</name>
    <dbReference type="NCBI Taxonomy" id="1123291"/>
    <lineage>
        <taxon>Bacteria</taxon>
        <taxon>Bacillati</taxon>
        <taxon>Bacillota</taxon>
        <taxon>Negativicutes</taxon>
        <taxon>Selenomonadales</taxon>
        <taxon>Sporomusaceae</taxon>
        <taxon>Pelosinus</taxon>
    </lineage>
</organism>
<protein>
    <recommendedName>
        <fullName evidence="6">Glycosyltransferase 2-like domain-containing protein</fullName>
    </recommendedName>
</protein>
<accession>A0A1I4MQR4</accession>
<keyword evidence="4" id="KW-0808">Transferase</keyword>
<dbReference type="SUPFAM" id="SSF53448">
    <property type="entry name" value="Nucleotide-diphospho-sugar transferases"/>
    <property type="match status" value="1"/>
</dbReference>
<dbReference type="RefSeq" id="WP_175490601.1">
    <property type="nucleotide sequence ID" value="NZ_FOTS01000036.1"/>
</dbReference>
<evidence type="ECO:0000313" key="8">
    <source>
        <dbReference type="Proteomes" id="UP000199520"/>
    </source>
</evidence>
<dbReference type="CDD" id="cd04186">
    <property type="entry name" value="GT_2_like_c"/>
    <property type="match status" value="1"/>
</dbReference>